<dbReference type="Proteomes" id="UP000749646">
    <property type="component" value="Unassembled WGS sequence"/>
</dbReference>
<feature type="compositionally biased region" description="Polar residues" evidence="1">
    <location>
        <begin position="538"/>
        <end position="551"/>
    </location>
</feature>
<feature type="compositionally biased region" description="Acidic residues" evidence="1">
    <location>
        <begin position="387"/>
        <end position="409"/>
    </location>
</feature>
<accession>A0A9P6M2W4</accession>
<feature type="region of interest" description="Disordered" evidence="1">
    <location>
        <begin position="771"/>
        <end position="803"/>
    </location>
</feature>
<feature type="compositionally biased region" description="Basic and acidic residues" evidence="1">
    <location>
        <begin position="705"/>
        <end position="714"/>
    </location>
</feature>
<name>A0A9P6M2W4_9FUNG</name>
<dbReference type="InterPro" id="IPR011989">
    <property type="entry name" value="ARM-like"/>
</dbReference>
<comment type="caution">
    <text evidence="2">The sequence shown here is derived from an EMBL/GenBank/DDBJ whole genome shotgun (WGS) entry which is preliminary data.</text>
</comment>
<dbReference type="Gene3D" id="1.25.10.10">
    <property type="entry name" value="Leucine-rich Repeat Variant"/>
    <property type="match status" value="1"/>
</dbReference>
<sequence>MFNLCRINKYRREEAAQAGIVPHLLQVAESSSPLKQLALRILCDMAHAGHACRNILWNNDCLRFYLRLFKDPYWQVNAMDAVLVWLQDETADVEQILLQQSSLNLFAQSFLTAKANSFENILEPLYKIIRISPDVARGIAVPALFRRLLDRLGHPKAVVRLNLLRILRAIFDVHPERIQLVVRYRISDVVVKIAESDSAVLVKELAKEILDAFEESDSEAALSSNEDDDHDGKSNGTNGYNSFVSSDEFFGLRYLRSLTPTPEDLHKRREKPGGGGGGTQLQRLLFAGKLAEKSLDRQQQQQDVEDLFQKEVDDLDIRTTSIDPRRSPHQPGFGLEGDPTLALQTAQLRHRWTTKLVISDEDNSSGSEEEHFVTSRGWAEGDKDNNVEDEDEDEEDEDEEEEEEDDEDVEKVSTVRYDPVDLRRQVVADPESTTVKISRPFGHQKSRSLGEILEEDFERSNRMLESVHSDDLSESMVLRRGLPKISLELLDIGRFPAWDKRVLEAGYDNDEEDDSDGGDVNMSSWSDKQNGRRLVRPRSTSFQGVASSTSEELTKILEEVQRTRWRPRASSSSSISTSSSSASHYSSSKPMIRSADTPISSIRVQSATVLPGGRIKPHLPSLASVTGWEKQEPALKEPPSPGLIFASRQEYSATLDFSDDDDVDDDDENDDDDEDDDEKNEDADEDEDDVPTINNDTNHALHKSNPNDKNHNNDNNDYSNDFDDNGTPDWTWTFSGYKVNGGSRSSSYLFEKQEEIDWDLEEIRGNNDTPVATITSISAPTSPMSGTPGSTLRRRSSHRKKPE</sequence>
<feature type="region of interest" description="Disordered" evidence="1">
    <location>
        <begin position="261"/>
        <end position="280"/>
    </location>
</feature>
<feature type="region of interest" description="Disordered" evidence="1">
    <location>
        <begin position="360"/>
        <end position="442"/>
    </location>
</feature>
<feature type="region of interest" description="Disordered" evidence="1">
    <location>
        <begin position="630"/>
        <end position="732"/>
    </location>
</feature>
<feature type="compositionally biased region" description="Low complexity" evidence="1">
    <location>
        <begin position="570"/>
        <end position="588"/>
    </location>
</feature>
<feature type="compositionally biased region" description="Polar residues" evidence="1">
    <location>
        <begin position="771"/>
        <end position="790"/>
    </location>
</feature>
<protein>
    <submittedName>
        <fullName evidence="2">Uncharacterized protein</fullName>
    </submittedName>
</protein>
<feature type="region of interest" description="Disordered" evidence="1">
    <location>
        <begin position="318"/>
        <end position="337"/>
    </location>
</feature>
<dbReference type="OrthoDB" id="8693905at2759"/>
<evidence type="ECO:0000313" key="2">
    <source>
        <dbReference type="EMBL" id="KAF9963367.1"/>
    </source>
</evidence>
<feature type="region of interest" description="Disordered" evidence="1">
    <location>
        <begin position="507"/>
        <end position="600"/>
    </location>
</feature>
<dbReference type="AlphaFoldDB" id="A0A9P6M2W4"/>
<evidence type="ECO:0000313" key="3">
    <source>
        <dbReference type="Proteomes" id="UP000749646"/>
    </source>
</evidence>
<keyword evidence="3" id="KW-1185">Reference proteome</keyword>
<organism evidence="2 3">
    <name type="scientific">Modicella reniformis</name>
    <dbReference type="NCBI Taxonomy" id="1440133"/>
    <lineage>
        <taxon>Eukaryota</taxon>
        <taxon>Fungi</taxon>
        <taxon>Fungi incertae sedis</taxon>
        <taxon>Mucoromycota</taxon>
        <taxon>Mortierellomycotina</taxon>
        <taxon>Mortierellomycetes</taxon>
        <taxon>Mortierellales</taxon>
        <taxon>Mortierellaceae</taxon>
        <taxon>Modicella</taxon>
    </lineage>
</organism>
<dbReference type="InterPro" id="IPR016024">
    <property type="entry name" value="ARM-type_fold"/>
</dbReference>
<feature type="compositionally biased region" description="Basic and acidic residues" evidence="1">
    <location>
        <begin position="410"/>
        <end position="426"/>
    </location>
</feature>
<proteinExistence type="predicted"/>
<feature type="region of interest" description="Disordered" evidence="1">
    <location>
        <begin position="219"/>
        <end position="239"/>
    </location>
</feature>
<evidence type="ECO:0000256" key="1">
    <source>
        <dbReference type="SAM" id="MobiDB-lite"/>
    </source>
</evidence>
<dbReference type="EMBL" id="JAAAHW010006297">
    <property type="protein sequence ID" value="KAF9963367.1"/>
    <property type="molecule type" value="Genomic_DNA"/>
</dbReference>
<feature type="compositionally biased region" description="Basic residues" evidence="1">
    <location>
        <begin position="792"/>
        <end position="803"/>
    </location>
</feature>
<reference evidence="2" key="1">
    <citation type="journal article" date="2020" name="Fungal Divers.">
        <title>Resolving the Mortierellaceae phylogeny through synthesis of multi-gene phylogenetics and phylogenomics.</title>
        <authorList>
            <person name="Vandepol N."/>
            <person name="Liber J."/>
            <person name="Desiro A."/>
            <person name="Na H."/>
            <person name="Kennedy M."/>
            <person name="Barry K."/>
            <person name="Grigoriev I.V."/>
            <person name="Miller A.N."/>
            <person name="O'Donnell K."/>
            <person name="Stajich J.E."/>
            <person name="Bonito G."/>
        </authorList>
    </citation>
    <scope>NUCLEOTIDE SEQUENCE</scope>
    <source>
        <strain evidence="2">MES-2147</strain>
    </source>
</reference>
<feature type="compositionally biased region" description="Acidic residues" evidence="1">
    <location>
        <begin position="507"/>
        <end position="517"/>
    </location>
</feature>
<gene>
    <name evidence="2" type="ORF">BGZ65_003949</name>
</gene>
<dbReference type="SUPFAM" id="SSF48371">
    <property type="entry name" value="ARM repeat"/>
    <property type="match status" value="1"/>
</dbReference>
<feature type="compositionally biased region" description="Basic and acidic residues" evidence="1">
    <location>
        <begin position="368"/>
        <end position="386"/>
    </location>
</feature>
<feature type="compositionally biased region" description="Acidic residues" evidence="1">
    <location>
        <begin position="657"/>
        <end position="690"/>
    </location>
</feature>
<feature type="compositionally biased region" description="Basic and acidic residues" evidence="1">
    <location>
        <begin position="552"/>
        <end position="562"/>
    </location>
</feature>